<proteinExistence type="predicted"/>
<evidence type="ECO:0000313" key="2">
    <source>
        <dbReference type="EMBL" id="KRX06992.1"/>
    </source>
</evidence>
<comment type="caution">
    <text evidence="2">The sequence shown here is derived from an EMBL/GenBank/DDBJ whole genome shotgun (WGS) entry which is preliminary data.</text>
</comment>
<name>A0A0V0QY73_PSEPJ</name>
<protein>
    <recommendedName>
        <fullName evidence="4">Transmembrane protein</fullName>
    </recommendedName>
</protein>
<dbReference type="Proteomes" id="UP000054937">
    <property type="component" value="Unassembled WGS sequence"/>
</dbReference>
<sequence>MNKYLWELRRLYTLLHMPYIFHVLDHIQPWHLQVQNKNLQFQLQITIHGMPFQQKLLEHMMKAQNEFQGKELNWFRILSYQHLMLHQILKKLLKMKQLGLLVYQGQYMLVFLYLSFFYKYHKQLHYLAQLRHRCVLIKSEQIKQSYKVQQQHQKFKGRDKW</sequence>
<reference evidence="2 3" key="1">
    <citation type="journal article" date="2015" name="Sci. Rep.">
        <title>Genome of the facultative scuticociliatosis pathogen Pseudocohnilembus persalinus provides insight into its virulence through horizontal gene transfer.</title>
        <authorList>
            <person name="Xiong J."/>
            <person name="Wang G."/>
            <person name="Cheng J."/>
            <person name="Tian M."/>
            <person name="Pan X."/>
            <person name="Warren A."/>
            <person name="Jiang C."/>
            <person name="Yuan D."/>
            <person name="Miao W."/>
        </authorList>
    </citation>
    <scope>NUCLEOTIDE SEQUENCE [LARGE SCALE GENOMIC DNA]</scope>
    <source>
        <strain evidence="2">36N120E</strain>
    </source>
</reference>
<accession>A0A0V0QY73</accession>
<keyword evidence="3" id="KW-1185">Reference proteome</keyword>
<evidence type="ECO:0008006" key="4">
    <source>
        <dbReference type="Google" id="ProtNLM"/>
    </source>
</evidence>
<evidence type="ECO:0000313" key="3">
    <source>
        <dbReference type="Proteomes" id="UP000054937"/>
    </source>
</evidence>
<gene>
    <name evidence="2" type="ORF">PPERSA_07155</name>
</gene>
<dbReference type="EMBL" id="LDAU01000090">
    <property type="protein sequence ID" value="KRX06992.1"/>
    <property type="molecule type" value="Genomic_DNA"/>
</dbReference>
<dbReference type="InParanoid" id="A0A0V0QY73"/>
<keyword evidence="1" id="KW-0472">Membrane</keyword>
<evidence type="ECO:0000256" key="1">
    <source>
        <dbReference type="SAM" id="Phobius"/>
    </source>
</evidence>
<keyword evidence="1" id="KW-1133">Transmembrane helix</keyword>
<dbReference type="AlphaFoldDB" id="A0A0V0QY73"/>
<keyword evidence="1" id="KW-0812">Transmembrane</keyword>
<organism evidence="2 3">
    <name type="scientific">Pseudocohnilembus persalinus</name>
    <name type="common">Ciliate</name>
    <dbReference type="NCBI Taxonomy" id="266149"/>
    <lineage>
        <taxon>Eukaryota</taxon>
        <taxon>Sar</taxon>
        <taxon>Alveolata</taxon>
        <taxon>Ciliophora</taxon>
        <taxon>Intramacronucleata</taxon>
        <taxon>Oligohymenophorea</taxon>
        <taxon>Scuticociliatia</taxon>
        <taxon>Philasterida</taxon>
        <taxon>Pseudocohnilembidae</taxon>
        <taxon>Pseudocohnilembus</taxon>
    </lineage>
</organism>
<feature type="transmembrane region" description="Helical" evidence="1">
    <location>
        <begin position="98"/>
        <end position="118"/>
    </location>
</feature>